<keyword evidence="8" id="KW-0406">Ion transport</keyword>
<evidence type="ECO:0000256" key="10">
    <source>
        <dbReference type="SAM" id="MobiDB-lite"/>
    </source>
</evidence>
<feature type="transmembrane region" description="Helical" evidence="11">
    <location>
        <begin position="412"/>
        <end position="431"/>
    </location>
</feature>
<sequence length="709" mass="79743">MADSVQGNAAGMGNDVETDVETNLKSKRLSWRKLRHIDSLNLEAGRVSDTNNHHATVGWKTTLTLAFQSIGVVYGDIGTSPLYVYSSTFTQGINEKEDILGVLSLILYTLLLISVLKYVFIVLYANDNGDGGTFALYSLICRHAKVSFIPNHQVEDKALSNYKLEMPSKEVRAAEWIKEKLENSKAAQLALFLITILGTSMVIGDGILTPCISVLSAVGGIKKSARSLNEDAIVGISIAILVLLFASQRFGTDKVGYLFAPIILVWFGFISLTGIYNLFKHDVSVLRAFNPKYIVDYFQRNGKQGWVSLGGVVLCITGTEAMFADLGHFSVRAIQAAYLTKFPEHVDDTFYKSIPSIAVVSVMLITTLLMTIIMLMIWKTSIWWIALFLVVLGSIEILYLSSVLYKFTQGGFLPLAFAFFLMLIMSIWHYVHKKRYMFELQNKVSSEYIRDLAMNPDIQRIPGIGLLYSELVQGIPPIFPHFITSIPSIHSIFVFVSIKHIPISKVAMGERFLFRQVEPREYRMFRCVVRYGYNDVLEGPTEFEHLLVENLKEFIHHEQFFLQNASPLPEAEGLTGPGHEEKDTKQRKMGSSTVHTEETLQQYDPPRLSSSGSIHQGTVSRSARSSTRIMSVPIQGVEEEIQFVDNAMEKGVVYLIGEAEVVAEPHSSLFKRVVVNYIYNMIRRNTRQGETMMSIQHGRLLRIGMTYDI</sequence>
<organism evidence="14 15">
    <name type="scientific">Acorus gramineus</name>
    <name type="common">Dwarf sweet flag</name>
    <dbReference type="NCBI Taxonomy" id="55184"/>
    <lineage>
        <taxon>Eukaryota</taxon>
        <taxon>Viridiplantae</taxon>
        <taxon>Streptophyta</taxon>
        <taxon>Embryophyta</taxon>
        <taxon>Tracheophyta</taxon>
        <taxon>Spermatophyta</taxon>
        <taxon>Magnoliopsida</taxon>
        <taxon>Liliopsida</taxon>
        <taxon>Acoraceae</taxon>
        <taxon>Acorus</taxon>
    </lineage>
</organism>
<feature type="transmembrane region" description="Helical" evidence="11">
    <location>
        <begin position="99"/>
        <end position="125"/>
    </location>
</feature>
<evidence type="ECO:0000256" key="6">
    <source>
        <dbReference type="ARBA" id="ARBA00022958"/>
    </source>
</evidence>
<proteinExistence type="inferred from homology"/>
<evidence type="ECO:0000256" key="3">
    <source>
        <dbReference type="ARBA" id="ARBA00022448"/>
    </source>
</evidence>
<name>A0AAV9B504_ACOGR</name>
<keyword evidence="15" id="KW-1185">Reference proteome</keyword>
<dbReference type="Pfam" id="PF02705">
    <property type="entry name" value="K_trans"/>
    <property type="match status" value="2"/>
</dbReference>
<evidence type="ECO:0000256" key="8">
    <source>
        <dbReference type="ARBA" id="ARBA00023065"/>
    </source>
</evidence>
<feature type="region of interest" description="Disordered" evidence="10">
    <location>
        <begin position="571"/>
        <end position="625"/>
    </location>
</feature>
<dbReference type="Proteomes" id="UP001179952">
    <property type="component" value="Unassembled WGS sequence"/>
</dbReference>
<keyword evidence="9 11" id="KW-0472">Membrane</keyword>
<feature type="transmembrane region" description="Helical" evidence="11">
    <location>
        <begin position="384"/>
        <end position="405"/>
    </location>
</feature>
<evidence type="ECO:0000256" key="4">
    <source>
        <dbReference type="ARBA" id="ARBA00022538"/>
    </source>
</evidence>
<keyword evidence="3" id="KW-0813">Transport</keyword>
<evidence type="ECO:0000313" key="14">
    <source>
        <dbReference type="EMBL" id="KAK1271695.1"/>
    </source>
</evidence>
<dbReference type="PANTHER" id="PTHR30540:SF94">
    <property type="entry name" value="POTASSIUM TRANSPORTER 5"/>
    <property type="match status" value="1"/>
</dbReference>
<protein>
    <submittedName>
        <fullName evidence="14">Potassium transporter 5</fullName>
    </submittedName>
</protein>
<keyword evidence="5 11" id="KW-0812">Transmembrane</keyword>
<feature type="compositionally biased region" description="Polar residues" evidence="10">
    <location>
        <begin position="589"/>
        <end position="625"/>
    </location>
</feature>
<comment type="subcellular location">
    <subcellularLocation>
        <location evidence="1">Membrane</location>
        <topology evidence="1">Multi-pass membrane protein</topology>
    </subcellularLocation>
</comment>
<keyword evidence="7 11" id="KW-1133">Transmembrane helix</keyword>
<evidence type="ECO:0000256" key="7">
    <source>
        <dbReference type="ARBA" id="ARBA00022989"/>
    </source>
</evidence>
<feature type="transmembrane region" description="Helical" evidence="11">
    <location>
        <begin position="189"/>
        <end position="220"/>
    </location>
</feature>
<dbReference type="GO" id="GO:0015079">
    <property type="term" value="F:potassium ion transmembrane transporter activity"/>
    <property type="evidence" value="ECO:0007669"/>
    <property type="project" value="InterPro"/>
</dbReference>
<accession>A0AAV9B504</accession>
<dbReference type="EMBL" id="JAUJYN010000005">
    <property type="protein sequence ID" value="KAK1271695.1"/>
    <property type="molecule type" value="Genomic_DNA"/>
</dbReference>
<reference evidence="14" key="1">
    <citation type="journal article" date="2023" name="Nat. Commun.">
        <title>Diploid and tetraploid genomes of Acorus and the evolution of monocots.</title>
        <authorList>
            <person name="Ma L."/>
            <person name="Liu K.W."/>
            <person name="Li Z."/>
            <person name="Hsiao Y.Y."/>
            <person name="Qi Y."/>
            <person name="Fu T."/>
            <person name="Tang G.D."/>
            <person name="Zhang D."/>
            <person name="Sun W.H."/>
            <person name="Liu D.K."/>
            <person name="Li Y."/>
            <person name="Chen G.Z."/>
            <person name="Liu X.D."/>
            <person name="Liao X.Y."/>
            <person name="Jiang Y.T."/>
            <person name="Yu X."/>
            <person name="Hao Y."/>
            <person name="Huang J."/>
            <person name="Zhao X.W."/>
            <person name="Ke S."/>
            <person name="Chen Y.Y."/>
            <person name="Wu W.L."/>
            <person name="Hsu J.L."/>
            <person name="Lin Y.F."/>
            <person name="Huang M.D."/>
            <person name="Li C.Y."/>
            <person name="Huang L."/>
            <person name="Wang Z.W."/>
            <person name="Zhao X."/>
            <person name="Zhong W.Y."/>
            <person name="Peng D.H."/>
            <person name="Ahmad S."/>
            <person name="Lan S."/>
            <person name="Zhang J.S."/>
            <person name="Tsai W.C."/>
            <person name="Van de Peer Y."/>
            <person name="Liu Z.J."/>
        </authorList>
    </citation>
    <scope>NUCLEOTIDE SEQUENCE</scope>
    <source>
        <strain evidence="14">SCP</strain>
    </source>
</reference>
<evidence type="ECO:0000259" key="12">
    <source>
        <dbReference type="Pfam" id="PF02705"/>
    </source>
</evidence>
<dbReference type="AlphaFoldDB" id="A0AAV9B504"/>
<feature type="transmembrane region" description="Helical" evidence="11">
    <location>
        <begin position="232"/>
        <end position="251"/>
    </location>
</feature>
<evidence type="ECO:0000256" key="9">
    <source>
        <dbReference type="ARBA" id="ARBA00023136"/>
    </source>
</evidence>
<dbReference type="InterPro" id="IPR003855">
    <property type="entry name" value="K+_transporter"/>
</dbReference>
<dbReference type="PANTHER" id="PTHR30540">
    <property type="entry name" value="OSMOTIC STRESS POTASSIUM TRANSPORTER"/>
    <property type="match status" value="1"/>
</dbReference>
<feature type="transmembrane region" description="Helical" evidence="11">
    <location>
        <begin position="357"/>
        <end position="378"/>
    </location>
</feature>
<dbReference type="InterPro" id="IPR053951">
    <property type="entry name" value="K_trans_N"/>
</dbReference>
<dbReference type="GO" id="GO:0016020">
    <property type="term" value="C:membrane"/>
    <property type="evidence" value="ECO:0007669"/>
    <property type="project" value="UniProtKB-SubCell"/>
</dbReference>
<keyword evidence="4" id="KW-0633">Potassium transport</keyword>
<evidence type="ECO:0000256" key="2">
    <source>
        <dbReference type="ARBA" id="ARBA00008440"/>
    </source>
</evidence>
<evidence type="ECO:0000256" key="11">
    <source>
        <dbReference type="SAM" id="Phobius"/>
    </source>
</evidence>
<feature type="domain" description="K+ potassium transporter C-terminal" evidence="13">
    <location>
        <begin position="462"/>
        <end position="709"/>
    </location>
</feature>
<keyword evidence="6" id="KW-0630">Potassium</keyword>
<dbReference type="InterPro" id="IPR053952">
    <property type="entry name" value="K_trans_C"/>
</dbReference>
<feature type="domain" description="K+ potassium transporter integral membrane" evidence="12">
    <location>
        <begin position="65"/>
        <end position="340"/>
    </location>
</feature>
<comment type="caution">
    <text evidence="14">The sequence shown here is derived from an EMBL/GenBank/DDBJ whole genome shotgun (WGS) entry which is preliminary data.</text>
</comment>
<evidence type="ECO:0000313" key="15">
    <source>
        <dbReference type="Proteomes" id="UP001179952"/>
    </source>
</evidence>
<feature type="transmembrane region" description="Helical" evidence="11">
    <location>
        <begin position="257"/>
        <end position="279"/>
    </location>
</feature>
<evidence type="ECO:0000259" key="13">
    <source>
        <dbReference type="Pfam" id="PF22776"/>
    </source>
</evidence>
<gene>
    <name evidence="14" type="ORF">QJS04_geneDACA021071</name>
</gene>
<evidence type="ECO:0000256" key="1">
    <source>
        <dbReference type="ARBA" id="ARBA00004141"/>
    </source>
</evidence>
<feature type="domain" description="K+ potassium transporter integral membrane" evidence="12">
    <location>
        <begin position="357"/>
        <end position="447"/>
    </location>
</feature>
<reference evidence="14" key="2">
    <citation type="submission" date="2023-06" db="EMBL/GenBank/DDBJ databases">
        <authorList>
            <person name="Ma L."/>
            <person name="Liu K.-W."/>
            <person name="Li Z."/>
            <person name="Hsiao Y.-Y."/>
            <person name="Qi Y."/>
            <person name="Fu T."/>
            <person name="Tang G."/>
            <person name="Zhang D."/>
            <person name="Sun W.-H."/>
            <person name="Liu D.-K."/>
            <person name="Li Y."/>
            <person name="Chen G.-Z."/>
            <person name="Liu X.-D."/>
            <person name="Liao X.-Y."/>
            <person name="Jiang Y.-T."/>
            <person name="Yu X."/>
            <person name="Hao Y."/>
            <person name="Huang J."/>
            <person name="Zhao X.-W."/>
            <person name="Ke S."/>
            <person name="Chen Y.-Y."/>
            <person name="Wu W.-L."/>
            <person name="Hsu J.-L."/>
            <person name="Lin Y.-F."/>
            <person name="Huang M.-D."/>
            <person name="Li C.-Y."/>
            <person name="Huang L."/>
            <person name="Wang Z.-W."/>
            <person name="Zhao X."/>
            <person name="Zhong W.-Y."/>
            <person name="Peng D.-H."/>
            <person name="Ahmad S."/>
            <person name="Lan S."/>
            <person name="Zhang J.-S."/>
            <person name="Tsai W.-C."/>
            <person name="Van De Peer Y."/>
            <person name="Liu Z.-J."/>
        </authorList>
    </citation>
    <scope>NUCLEOTIDE SEQUENCE</scope>
    <source>
        <strain evidence="14">SCP</strain>
        <tissue evidence="14">Leaves</tissue>
    </source>
</reference>
<dbReference type="Pfam" id="PF22776">
    <property type="entry name" value="K_trans_C"/>
    <property type="match status" value="1"/>
</dbReference>
<comment type="similarity">
    <text evidence="2">Belongs to the HAK/KUP transporter (TC 2.A.72.3) family.</text>
</comment>
<evidence type="ECO:0000256" key="5">
    <source>
        <dbReference type="ARBA" id="ARBA00022692"/>
    </source>
</evidence>